<dbReference type="InterPro" id="IPR042099">
    <property type="entry name" value="ANL_N_sf"/>
</dbReference>
<dbReference type="InterPro" id="IPR007534">
    <property type="entry name" value="LuxE"/>
</dbReference>
<dbReference type="InterPro" id="IPR053158">
    <property type="entry name" value="CapK_Type1_Caps_Biosynth"/>
</dbReference>
<name>A0A9W6DHG8_9FIRM</name>
<gene>
    <name evidence="2" type="ORF">SH1V18_39230</name>
</gene>
<protein>
    <recommendedName>
        <fullName evidence="1">Acyl-protein synthetase LuxE domain-containing protein</fullName>
    </recommendedName>
</protein>
<proteinExistence type="predicted"/>
<dbReference type="Pfam" id="PF04443">
    <property type="entry name" value="LuxE"/>
    <property type="match status" value="1"/>
</dbReference>
<dbReference type="AlphaFoldDB" id="A0A9W6DHG8"/>
<dbReference type="EMBL" id="BRLB01000017">
    <property type="protein sequence ID" value="GKX31443.1"/>
    <property type="molecule type" value="Genomic_DNA"/>
</dbReference>
<dbReference type="Proteomes" id="UP001144256">
    <property type="component" value="Unassembled WGS sequence"/>
</dbReference>
<comment type="caution">
    <text evidence="2">The sequence shown here is derived from an EMBL/GenBank/DDBJ whole genome shotgun (WGS) entry which is preliminary data.</text>
</comment>
<dbReference type="Gene3D" id="3.40.50.12780">
    <property type="entry name" value="N-terminal domain of ligase-like"/>
    <property type="match status" value="1"/>
</dbReference>
<keyword evidence="3" id="KW-1185">Reference proteome</keyword>
<evidence type="ECO:0000313" key="3">
    <source>
        <dbReference type="Proteomes" id="UP001144256"/>
    </source>
</evidence>
<accession>A0A9W6DHG8</accession>
<dbReference type="GO" id="GO:0047474">
    <property type="term" value="F:long-chain fatty acid--protein ligase activity"/>
    <property type="evidence" value="ECO:0007669"/>
    <property type="project" value="InterPro"/>
</dbReference>
<organism evidence="2 3">
    <name type="scientific">Vallitalea longa</name>
    <dbReference type="NCBI Taxonomy" id="2936439"/>
    <lineage>
        <taxon>Bacteria</taxon>
        <taxon>Bacillati</taxon>
        <taxon>Bacillota</taxon>
        <taxon>Clostridia</taxon>
        <taxon>Lachnospirales</taxon>
        <taxon>Vallitaleaceae</taxon>
        <taxon>Vallitalea</taxon>
    </lineage>
</organism>
<dbReference type="RefSeq" id="WP_281818510.1">
    <property type="nucleotide sequence ID" value="NZ_BRLB01000017.1"/>
</dbReference>
<sequence>MINRERLEFYEKVYDQNGTSKIFINAIIEVLEHHAQNNVFFKKLLDENNFKTSDIKTEEDLIKIPCIPANFFKTYESLSVDRDKIFVHVTSSGTAGQKSQMFFDKPSWDFGQSMIRNMIKYYGFLSNEKTNYILYTYEPTKGSKLGTAKTDEGLMQYAPVNDKFFALKYNGHGHDFDVFGVINKLYEYEEQGLPVRIFGFPSFLYFTLKQMQDLNMRPLKLNTKSIMMLGGGWKGYADKQIGKYELYNLCEEMLGVPQENCRDGYGSTEHSVPYFECKNHHFHIPIYSRMFIRDFKTLEPLPFGEVGFANFITPHLLSVPAISVLMGDMAVMHPAEDCGCGINTPYMEILGRAGTSVAKSCAITASELLKR</sequence>
<dbReference type="PANTHER" id="PTHR36932">
    <property type="entry name" value="CAPSULAR POLYSACCHARIDE BIOSYNTHESIS PROTEIN"/>
    <property type="match status" value="1"/>
</dbReference>
<dbReference type="PANTHER" id="PTHR36932:SF1">
    <property type="entry name" value="CAPSULAR POLYSACCHARIDE BIOSYNTHESIS PROTEIN"/>
    <property type="match status" value="1"/>
</dbReference>
<reference evidence="2" key="1">
    <citation type="submission" date="2022-06" db="EMBL/GenBank/DDBJ databases">
        <title>Vallitalea longa sp. nov., an anaerobic bacterium isolated from marine sediment.</title>
        <authorList>
            <person name="Hirano S."/>
            <person name="Terahara T."/>
            <person name="Mori K."/>
            <person name="Hamada M."/>
            <person name="Matsumoto R."/>
            <person name="Kobayashi T."/>
        </authorList>
    </citation>
    <scope>NUCLEOTIDE SEQUENCE</scope>
    <source>
        <strain evidence="2">SH18-1</strain>
    </source>
</reference>
<evidence type="ECO:0000313" key="2">
    <source>
        <dbReference type="EMBL" id="GKX31443.1"/>
    </source>
</evidence>
<feature type="domain" description="Acyl-protein synthetase LuxE" evidence="1">
    <location>
        <begin position="17"/>
        <end position="368"/>
    </location>
</feature>
<evidence type="ECO:0000259" key="1">
    <source>
        <dbReference type="Pfam" id="PF04443"/>
    </source>
</evidence>
<dbReference type="GO" id="GO:0008218">
    <property type="term" value="P:bioluminescence"/>
    <property type="evidence" value="ECO:0007669"/>
    <property type="project" value="InterPro"/>
</dbReference>